<feature type="binding site" evidence="5">
    <location>
        <position position="122"/>
    </location>
    <ligand>
        <name>NADP(+)</name>
        <dbReference type="ChEBI" id="CHEBI:58349"/>
    </ligand>
</feature>
<comment type="similarity">
    <text evidence="2 5">Belongs to the NAD(P)-dependent epimerase/dehydratase family. GDP-mannose 4,6-dehydratase subfamily.</text>
</comment>
<name>A0ABQ4T3F8_9HYPH</name>
<keyword evidence="8" id="KW-1185">Reference proteome</keyword>
<dbReference type="PANTHER" id="PTHR43715:SF1">
    <property type="entry name" value="GDP-MANNOSE 4,6 DEHYDRATASE"/>
    <property type="match status" value="1"/>
</dbReference>
<keyword evidence="5" id="KW-0521">NADP</keyword>
<dbReference type="Proteomes" id="UP001055102">
    <property type="component" value="Unassembled WGS sequence"/>
</dbReference>
<dbReference type="SUPFAM" id="SSF51735">
    <property type="entry name" value="NAD(P)-binding Rossmann-fold domains"/>
    <property type="match status" value="1"/>
</dbReference>
<evidence type="ECO:0000256" key="4">
    <source>
        <dbReference type="ARBA" id="ARBA00023239"/>
    </source>
</evidence>
<dbReference type="EMBL" id="BPQR01000100">
    <property type="protein sequence ID" value="GJE08926.1"/>
    <property type="molecule type" value="Genomic_DNA"/>
</dbReference>
<evidence type="ECO:0000259" key="6">
    <source>
        <dbReference type="Pfam" id="PF16363"/>
    </source>
</evidence>
<dbReference type="NCBIfam" id="TIGR01472">
    <property type="entry name" value="gmd"/>
    <property type="match status" value="1"/>
</dbReference>
<evidence type="ECO:0000256" key="5">
    <source>
        <dbReference type="HAMAP-Rule" id="MF_00955"/>
    </source>
</evidence>
<comment type="caution">
    <text evidence="7">The sequence shown here is derived from an EMBL/GenBank/DDBJ whole genome shotgun (WGS) entry which is preliminary data.</text>
</comment>
<organism evidence="7 8">
    <name type="scientific">Methylobacterium jeotgali</name>
    <dbReference type="NCBI Taxonomy" id="381630"/>
    <lineage>
        <taxon>Bacteria</taxon>
        <taxon>Pseudomonadati</taxon>
        <taxon>Pseudomonadota</taxon>
        <taxon>Alphaproteobacteria</taxon>
        <taxon>Hyphomicrobiales</taxon>
        <taxon>Methylobacteriaceae</taxon>
        <taxon>Methylobacterium</taxon>
    </lineage>
</organism>
<protein>
    <recommendedName>
        <fullName evidence="3 5">GDP-mannose 4,6-dehydratase</fullName>
        <ecNumber evidence="3 5">4.2.1.47</ecNumber>
    </recommendedName>
    <alternativeName>
        <fullName evidence="5">GDP-D-mannose dehydratase</fullName>
    </alternativeName>
</protein>
<accession>A0ABQ4T3F8</accession>
<evidence type="ECO:0000256" key="1">
    <source>
        <dbReference type="ARBA" id="ARBA00001937"/>
    </source>
</evidence>
<dbReference type="EC" id="4.2.1.47" evidence="3 5"/>
<dbReference type="RefSeq" id="WP_238279049.1">
    <property type="nucleotide sequence ID" value="NZ_BPQR01000100.1"/>
</dbReference>
<evidence type="ECO:0000256" key="2">
    <source>
        <dbReference type="ARBA" id="ARBA00009263"/>
    </source>
</evidence>
<dbReference type="PANTHER" id="PTHR43715">
    <property type="entry name" value="GDP-MANNOSE 4,6-DEHYDRATASE"/>
    <property type="match status" value="1"/>
</dbReference>
<dbReference type="Gene3D" id="3.40.50.720">
    <property type="entry name" value="NAD(P)-binding Rossmann-like Domain"/>
    <property type="match status" value="1"/>
</dbReference>
<dbReference type="InterPro" id="IPR016040">
    <property type="entry name" value="NAD(P)-bd_dom"/>
</dbReference>
<gene>
    <name evidence="5 7" type="primary">gmd</name>
    <name evidence="7" type="ORF">AOPFMNJM_4274</name>
</gene>
<keyword evidence="4 5" id="KW-0456">Lyase</keyword>
<feature type="domain" description="NAD(P)-binding" evidence="6">
    <location>
        <begin position="5"/>
        <end position="313"/>
    </location>
</feature>
<dbReference type="InterPro" id="IPR006368">
    <property type="entry name" value="GDP_Man_deHydtase"/>
</dbReference>
<evidence type="ECO:0000313" key="8">
    <source>
        <dbReference type="Proteomes" id="UP001055102"/>
    </source>
</evidence>
<proteinExistence type="inferred from homology"/>
<evidence type="ECO:0000256" key="3">
    <source>
        <dbReference type="ARBA" id="ARBA00011989"/>
    </source>
</evidence>
<comment type="caution">
    <text evidence="5">Lacks conserved residue(s) required for the propagation of feature annotation.</text>
</comment>
<dbReference type="Gene3D" id="3.90.25.10">
    <property type="entry name" value="UDP-galactose 4-epimerase, domain 1"/>
    <property type="match status" value="1"/>
</dbReference>
<evidence type="ECO:0000313" key="7">
    <source>
        <dbReference type="EMBL" id="GJE08926.1"/>
    </source>
</evidence>
<dbReference type="HAMAP" id="MF_00955">
    <property type="entry name" value="GDP_Man_dehydratase"/>
    <property type="match status" value="1"/>
</dbReference>
<comment type="function">
    <text evidence="5">Catalyzes the conversion of GDP-D-mannose to GDP-4-dehydro-6-deoxy-D-mannose.</text>
</comment>
<dbReference type="InterPro" id="IPR036291">
    <property type="entry name" value="NAD(P)-bd_dom_sf"/>
</dbReference>
<comment type="cofactor">
    <cofactor evidence="1 5">
        <name>NADP(+)</name>
        <dbReference type="ChEBI" id="CHEBI:58349"/>
    </cofactor>
</comment>
<sequence>MKRALITGITGQDGAYLAELLLEQGYEVFGVVRRSSHAGVFDHRLKWLGVADRVTLLDGNLIDLSSLMRIVQDVQPDELYNLAAQSFVTASWQQPVLTGQVTGLGAVNLLEAMRTLRPKARYYQASSSEMFGLIQEQVQSETTPFYPRSPYGVAKLYAHWMTVNYRESFGLHASNGILFNHESPLRGVEFVTRKVTDAVARIKLGLASELRLGNIDAKRDWGHAKDYVRAMWLMLQQDAPDDYVIATGRTTTVREMCEIAFRHVGLTMDDHLVIDEKLFRPAEVDVLLGNPEKARKAFGWAPEISLEAMIREMVDADLARLAPSKA</sequence>
<dbReference type="CDD" id="cd05260">
    <property type="entry name" value="GDP_MD_SDR_e"/>
    <property type="match status" value="1"/>
</dbReference>
<reference evidence="7" key="1">
    <citation type="journal article" date="2021" name="Front. Microbiol.">
        <title>Comprehensive Comparative Genomics and Phenotyping of Methylobacterium Species.</title>
        <authorList>
            <person name="Alessa O."/>
            <person name="Ogura Y."/>
            <person name="Fujitani Y."/>
            <person name="Takami H."/>
            <person name="Hayashi T."/>
            <person name="Sahin N."/>
            <person name="Tani A."/>
        </authorList>
    </citation>
    <scope>NUCLEOTIDE SEQUENCE</scope>
    <source>
        <strain evidence="7">LMG 23639</strain>
    </source>
</reference>
<comment type="catalytic activity">
    <reaction evidence="5">
        <text>GDP-alpha-D-mannose = GDP-4-dehydro-alpha-D-rhamnose + H2O</text>
        <dbReference type="Rhea" id="RHEA:23820"/>
        <dbReference type="ChEBI" id="CHEBI:15377"/>
        <dbReference type="ChEBI" id="CHEBI:57527"/>
        <dbReference type="ChEBI" id="CHEBI:57964"/>
        <dbReference type="EC" id="4.2.1.47"/>
    </reaction>
</comment>
<reference evidence="7" key="2">
    <citation type="submission" date="2021-08" db="EMBL/GenBank/DDBJ databases">
        <authorList>
            <person name="Tani A."/>
            <person name="Ola A."/>
            <person name="Ogura Y."/>
            <person name="Katsura K."/>
            <person name="Hayashi T."/>
        </authorList>
    </citation>
    <scope>NUCLEOTIDE SEQUENCE</scope>
    <source>
        <strain evidence="7">LMG 23639</strain>
    </source>
</reference>
<dbReference type="Pfam" id="PF16363">
    <property type="entry name" value="GDP_Man_Dehyd"/>
    <property type="match status" value="1"/>
</dbReference>